<evidence type="ECO:0008006" key="4">
    <source>
        <dbReference type="Google" id="ProtNLM"/>
    </source>
</evidence>
<feature type="transmembrane region" description="Helical" evidence="1">
    <location>
        <begin position="147"/>
        <end position="178"/>
    </location>
</feature>
<feature type="transmembrane region" description="Helical" evidence="1">
    <location>
        <begin position="198"/>
        <end position="228"/>
    </location>
</feature>
<proteinExistence type="predicted"/>
<dbReference type="Proteomes" id="UP001251524">
    <property type="component" value="Unassembled WGS sequence"/>
</dbReference>
<gene>
    <name evidence="2" type="ORF">J2X06_000230</name>
</gene>
<keyword evidence="1" id="KW-0472">Membrane</keyword>
<accession>A0ABU1W646</accession>
<reference evidence="2 3" key="1">
    <citation type="submission" date="2023-07" db="EMBL/GenBank/DDBJ databases">
        <title>Sorghum-associated microbial communities from plants grown in Nebraska, USA.</title>
        <authorList>
            <person name="Schachtman D."/>
        </authorList>
    </citation>
    <scope>NUCLEOTIDE SEQUENCE [LARGE SCALE GENOMIC DNA]</scope>
    <source>
        <strain evidence="2 3">BE198</strain>
    </source>
</reference>
<organism evidence="2 3">
    <name type="scientific">Lysobacter niastensis</name>
    <dbReference type="NCBI Taxonomy" id="380629"/>
    <lineage>
        <taxon>Bacteria</taxon>
        <taxon>Pseudomonadati</taxon>
        <taxon>Pseudomonadota</taxon>
        <taxon>Gammaproteobacteria</taxon>
        <taxon>Lysobacterales</taxon>
        <taxon>Lysobacteraceae</taxon>
        <taxon>Lysobacter</taxon>
    </lineage>
</organism>
<feature type="transmembrane region" description="Helical" evidence="1">
    <location>
        <begin position="249"/>
        <end position="268"/>
    </location>
</feature>
<evidence type="ECO:0000256" key="1">
    <source>
        <dbReference type="SAM" id="Phobius"/>
    </source>
</evidence>
<keyword evidence="3" id="KW-1185">Reference proteome</keyword>
<dbReference type="RefSeq" id="WP_310057170.1">
    <property type="nucleotide sequence ID" value="NZ_JAVDVY010000001.1"/>
</dbReference>
<comment type="caution">
    <text evidence="2">The sequence shown here is derived from an EMBL/GenBank/DDBJ whole genome shotgun (WGS) entry which is preliminary data.</text>
</comment>
<sequence>MRIEALTVALRPRTAWEAVELGMALVRRHASAIWLPWLILTLPVLVLVNLLAWSIDAIWLAALVMWWLKPLFDRIALYVLAHAVFGDVPGTRRTLLAQRHWGLRWMPAYLTWRRLGPVRSLYLPVDLLEGGQGEDARHRRRALGVPVYGIGVLLTTVCVHFEIVLEFGILALAMLFIPGEYLAESARWAWSALTQEPVWLQLAFNAVAWLATTLIEPFFVGAGFGLYLNRRTEIEGWDIEIVLRRLRTRIGKVATPLLLAVALLGVAGPGRAQDAAPVVKKEQTARKPLRPPTLPEVFGAPLADDGSLRGAVKRAYADPTVSPKRKVVRWQPRDKAKPAKRPGSSVLQWLAAAIAAIGEYGLWLLFGALALALLLTSPRWVRWLREGAKREDQQPDEIRTSPVAEPDVLPDDLPSAIRLLWHAGRERDALALMYRGSVEAMAARAQLVLVPGATEAECLRASRKLPLADDREAFARTVRTWQYAAYAHGLPSTTDFESLLDTLAQRFAWSSRAAVPAPAGGAS</sequence>
<feature type="transmembrane region" description="Helical" evidence="1">
    <location>
        <begin position="35"/>
        <end position="68"/>
    </location>
</feature>
<keyword evidence="1" id="KW-0812">Transmembrane</keyword>
<name>A0ABU1W646_9GAMM</name>
<feature type="transmembrane region" description="Helical" evidence="1">
    <location>
        <begin position="349"/>
        <end position="375"/>
    </location>
</feature>
<evidence type="ECO:0000313" key="2">
    <source>
        <dbReference type="EMBL" id="MDR7133046.1"/>
    </source>
</evidence>
<protein>
    <recommendedName>
        <fullName evidence="4">DUF4129 domain-containing protein</fullName>
    </recommendedName>
</protein>
<dbReference type="EMBL" id="JAVDVY010000001">
    <property type="protein sequence ID" value="MDR7133046.1"/>
    <property type="molecule type" value="Genomic_DNA"/>
</dbReference>
<keyword evidence="1" id="KW-1133">Transmembrane helix</keyword>
<evidence type="ECO:0000313" key="3">
    <source>
        <dbReference type="Proteomes" id="UP001251524"/>
    </source>
</evidence>